<dbReference type="InterPro" id="IPR001031">
    <property type="entry name" value="Thioesterase"/>
</dbReference>
<dbReference type="EMBL" id="CP151762">
    <property type="protein sequence ID" value="WZU64013.1"/>
    <property type="molecule type" value="Genomic_DNA"/>
</dbReference>
<dbReference type="Proteomes" id="UP001451782">
    <property type="component" value="Chromosome"/>
</dbReference>
<evidence type="ECO:0000259" key="1">
    <source>
        <dbReference type="PROSITE" id="PS50075"/>
    </source>
</evidence>
<evidence type="ECO:0000313" key="2">
    <source>
        <dbReference type="EMBL" id="WZU64013.1"/>
    </source>
</evidence>
<dbReference type="Gene3D" id="1.10.1200.10">
    <property type="entry name" value="ACP-like"/>
    <property type="match status" value="1"/>
</dbReference>
<accession>A0AAN0M6H9</accession>
<dbReference type="KEGG" id="yag:AABB28_01465"/>
<dbReference type="Pfam" id="PF00975">
    <property type="entry name" value="Thioesterase"/>
    <property type="match status" value="1"/>
</dbReference>
<dbReference type="GO" id="GO:0005737">
    <property type="term" value="C:cytoplasm"/>
    <property type="evidence" value="ECO:0007669"/>
    <property type="project" value="TreeGrafter"/>
</dbReference>
<dbReference type="SUPFAM" id="SSF47336">
    <property type="entry name" value="ACP-like"/>
    <property type="match status" value="1"/>
</dbReference>
<dbReference type="InterPro" id="IPR009081">
    <property type="entry name" value="PP-bd_ACP"/>
</dbReference>
<dbReference type="InterPro" id="IPR029058">
    <property type="entry name" value="AB_hydrolase_fold"/>
</dbReference>
<evidence type="ECO:0000313" key="3">
    <source>
        <dbReference type="Proteomes" id="UP001451782"/>
    </source>
</evidence>
<feature type="domain" description="Carrier" evidence="1">
    <location>
        <begin position="27"/>
        <end position="102"/>
    </location>
</feature>
<name>A0AAN0M6H9_9RHOB</name>
<dbReference type="GO" id="GO:0031177">
    <property type="term" value="F:phosphopantetheine binding"/>
    <property type="evidence" value="ECO:0007669"/>
    <property type="project" value="TreeGrafter"/>
</dbReference>
<reference evidence="2 3" key="1">
    <citation type="submission" date="2024-04" db="EMBL/GenBank/DDBJ databases">
        <title>Phylogenomic analyses of a clade within the roseobacter group suggest taxonomic reassignments of species of the genera Aestuariivita, Citreicella, Loktanella, Nautella, Pelagibaca, Ruegeria, Thalassobius, Thiobacimonas and Tropicibacter, and the proposal o.</title>
        <authorList>
            <person name="Jeon C.O."/>
        </authorList>
    </citation>
    <scope>NUCLEOTIDE SEQUENCE [LARGE SCALE GENOMIC DNA]</scope>
    <source>
        <strain evidence="2 3">G8-12</strain>
    </source>
</reference>
<dbReference type="GO" id="GO:0044550">
    <property type="term" value="P:secondary metabolite biosynthetic process"/>
    <property type="evidence" value="ECO:0007669"/>
    <property type="project" value="TreeGrafter"/>
</dbReference>
<organism evidence="2 3">
    <name type="scientific">Yoonia algicola</name>
    <dbReference type="NCBI Taxonomy" id="3137368"/>
    <lineage>
        <taxon>Bacteria</taxon>
        <taxon>Pseudomonadati</taxon>
        <taxon>Pseudomonadota</taxon>
        <taxon>Alphaproteobacteria</taxon>
        <taxon>Rhodobacterales</taxon>
        <taxon>Paracoccaceae</taxon>
        <taxon>Yoonia</taxon>
    </lineage>
</organism>
<gene>
    <name evidence="2" type="ORF">AABB28_01465</name>
</gene>
<protein>
    <submittedName>
        <fullName evidence="2">Thioesterase domain-containing protein</fullName>
    </submittedName>
</protein>
<dbReference type="InterPro" id="IPR036736">
    <property type="entry name" value="ACP-like_sf"/>
</dbReference>
<proteinExistence type="predicted"/>
<dbReference type="Gene3D" id="3.40.50.1820">
    <property type="entry name" value="alpha/beta hydrolase"/>
    <property type="match status" value="1"/>
</dbReference>
<dbReference type="AlphaFoldDB" id="A0AAN0M6H9"/>
<dbReference type="PANTHER" id="PTHR45527:SF1">
    <property type="entry name" value="FATTY ACID SYNTHASE"/>
    <property type="match status" value="1"/>
</dbReference>
<sequence length="376" mass="42234">MTEYNPDFAIDGAVPREALGLPNEYVAPETETQKRLAEAFSTFLKVSPVGIDDDFYDLGGDSLQGEQISLAAEEITGKEFQISSLFYTGTPRKIAATAQSAETTESAAPPSTKPILFIVHGKRGYTMPRKEFLDSLDTFCSIEMFEMPGIRGNGVPPTSLQGIAKAYCDHIEKIQPKGEIYLSAFCVGGLIALDMVRQLNERGRELRGVVLIDPNVSGWLRKVYENYQTASTLTERISARLFAFGSTGRWSENAPFLQGFFRWLKMRRMIADEDRFLMTKSRTSHETTHKLNPKAQAWLFASYRYATFVPVDNPMTIIASADRMKFFNDPKGFWKYVAPNSHATDVAPKHRDVFRAEGERTVEIIKQKLFSDAQSS</sequence>
<dbReference type="PANTHER" id="PTHR45527">
    <property type="entry name" value="NONRIBOSOMAL PEPTIDE SYNTHETASE"/>
    <property type="match status" value="1"/>
</dbReference>
<dbReference type="GO" id="GO:0043041">
    <property type="term" value="P:amino acid activation for nonribosomal peptide biosynthetic process"/>
    <property type="evidence" value="ECO:0007669"/>
    <property type="project" value="TreeGrafter"/>
</dbReference>
<dbReference type="Pfam" id="PF00550">
    <property type="entry name" value="PP-binding"/>
    <property type="match status" value="1"/>
</dbReference>
<dbReference type="SUPFAM" id="SSF53474">
    <property type="entry name" value="alpha/beta-Hydrolases"/>
    <property type="match status" value="1"/>
</dbReference>
<dbReference type="PROSITE" id="PS50075">
    <property type="entry name" value="CARRIER"/>
    <property type="match status" value="1"/>
</dbReference>
<keyword evidence="3" id="KW-1185">Reference proteome</keyword>
<dbReference type="RefSeq" id="WP_342070383.1">
    <property type="nucleotide sequence ID" value="NZ_CP151762.1"/>
</dbReference>